<dbReference type="Gene3D" id="3.20.20.80">
    <property type="entry name" value="Glycosidases"/>
    <property type="match status" value="1"/>
</dbReference>
<reference evidence="8 9" key="1">
    <citation type="journal article" date="2015" name="Stand. Genomic Sci.">
        <title>Genomic Encyclopedia of Bacterial and Archaeal Type Strains, Phase III: the genomes of soil and plant-associated and newly described type strains.</title>
        <authorList>
            <person name="Whitman W.B."/>
            <person name="Woyke T."/>
            <person name="Klenk H.P."/>
            <person name="Zhou Y."/>
            <person name="Lilburn T.G."/>
            <person name="Beck B.J."/>
            <person name="De Vos P."/>
            <person name="Vandamme P."/>
            <person name="Eisen J.A."/>
            <person name="Garrity G."/>
            <person name="Hugenholtz P."/>
            <person name="Kyrpides N.C."/>
        </authorList>
    </citation>
    <scope>NUCLEOTIDE SEQUENCE [LARGE SCALE GENOMIC DNA]</scope>
    <source>
        <strain evidence="8 9">VKM Ac-2538</strain>
    </source>
</reference>
<dbReference type="SUPFAM" id="SSF51445">
    <property type="entry name" value="(Trans)glycosidases"/>
    <property type="match status" value="1"/>
</dbReference>
<dbReference type="Pfam" id="PF02838">
    <property type="entry name" value="Glyco_hydro_20b"/>
    <property type="match status" value="1"/>
</dbReference>
<dbReference type="Gene3D" id="1.20.58.460">
    <property type="entry name" value="Hyaluronidase post-catalytic domain-like"/>
    <property type="match status" value="1"/>
</dbReference>
<dbReference type="PROSITE" id="PS52009">
    <property type="entry name" value="GH84"/>
    <property type="match status" value="1"/>
</dbReference>
<dbReference type="SUPFAM" id="SSF140657">
    <property type="entry name" value="Hyaluronidase post-catalytic domain-like"/>
    <property type="match status" value="1"/>
</dbReference>
<dbReference type="InterPro" id="IPR011496">
    <property type="entry name" value="O-GlcNAcase_cat"/>
</dbReference>
<evidence type="ECO:0000313" key="9">
    <source>
        <dbReference type="Proteomes" id="UP000295818"/>
    </source>
</evidence>
<keyword evidence="1 3" id="KW-0378">Hydrolase</keyword>
<dbReference type="EMBL" id="SLWM01000001">
    <property type="protein sequence ID" value="TCO31821.1"/>
    <property type="molecule type" value="Genomic_DNA"/>
</dbReference>
<dbReference type="Gene3D" id="3.30.379.10">
    <property type="entry name" value="Chitobiase/beta-hexosaminidase domain 2-like"/>
    <property type="match status" value="1"/>
</dbReference>
<dbReference type="Pfam" id="PF21774">
    <property type="entry name" value="NagJ_C"/>
    <property type="match status" value="1"/>
</dbReference>
<evidence type="ECO:0000259" key="7">
    <source>
        <dbReference type="PROSITE" id="PS52009"/>
    </source>
</evidence>
<keyword evidence="2 3" id="KW-0326">Glycosidase</keyword>
<evidence type="ECO:0000256" key="3">
    <source>
        <dbReference type="PROSITE-ProRule" id="PRU01353"/>
    </source>
</evidence>
<keyword evidence="9" id="KW-1185">Reference proteome</keyword>
<dbReference type="Pfam" id="PF07555">
    <property type="entry name" value="NAGidase"/>
    <property type="match status" value="1"/>
</dbReference>
<dbReference type="InterPro" id="IPR029018">
    <property type="entry name" value="Hex-like_dom2"/>
</dbReference>
<dbReference type="InterPro" id="IPR051822">
    <property type="entry name" value="Glycosyl_Hydrolase_84"/>
</dbReference>
<feature type="domain" description="F5/8 type C" evidence="6">
    <location>
        <begin position="639"/>
        <end position="777"/>
    </location>
</feature>
<evidence type="ECO:0000256" key="5">
    <source>
        <dbReference type="SAM" id="SignalP"/>
    </source>
</evidence>
<keyword evidence="5" id="KW-0732">Signal</keyword>
<dbReference type="Pfam" id="PF00754">
    <property type="entry name" value="F5_F8_type_C"/>
    <property type="match status" value="2"/>
</dbReference>
<name>A0ABY2BUH9_9ACTN</name>
<comment type="similarity">
    <text evidence="3">Belongs to the glycosyl hydrolase 84 family.</text>
</comment>
<dbReference type="PROSITE" id="PS50022">
    <property type="entry name" value="FA58C_3"/>
    <property type="match status" value="2"/>
</dbReference>
<accession>A0ABY2BUH9</accession>
<dbReference type="Proteomes" id="UP000295818">
    <property type="component" value="Unassembled WGS sequence"/>
</dbReference>
<feature type="signal peptide" evidence="5">
    <location>
        <begin position="1"/>
        <end position="30"/>
    </location>
</feature>
<organism evidence="8 9">
    <name type="scientific">Kribbella orskensis</name>
    <dbReference type="NCBI Taxonomy" id="2512216"/>
    <lineage>
        <taxon>Bacteria</taxon>
        <taxon>Bacillati</taxon>
        <taxon>Actinomycetota</taxon>
        <taxon>Actinomycetes</taxon>
        <taxon>Propionibacteriales</taxon>
        <taxon>Kribbellaceae</taxon>
        <taxon>Kribbella</taxon>
    </lineage>
</organism>
<proteinExistence type="inferred from homology"/>
<dbReference type="SUPFAM" id="SSF55545">
    <property type="entry name" value="beta-N-acetylhexosaminidase-like domain"/>
    <property type="match status" value="1"/>
</dbReference>
<dbReference type="Gene3D" id="2.60.120.260">
    <property type="entry name" value="Galactose-binding domain-like"/>
    <property type="match status" value="2"/>
</dbReference>
<dbReference type="InterPro" id="IPR049019">
    <property type="entry name" value="NagJ-like_helical"/>
</dbReference>
<evidence type="ECO:0000256" key="4">
    <source>
        <dbReference type="SAM" id="MobiDB-lite"/>
    </source>
</evidence>
<protein>
    <submittedName>
        <fullName evidence="8">Hyaluronoglucosaminidase</fullName>
    </submittedName>
</protein>
<feature type="domain" description="F5/8 type C" evidence="6">
    <location>
        <begin position="1001"/>
        <end position="1136"/>
    </location>
</feature>
<feature type="region of interest" description="Disordered" evidence="4">
    <location>
        <begin position="35"/>
        <end position="54"/>
    </location>
</feature>
<comment type="caution">
    <text evidence="8">The sequence shown here is derived from an EMBL/GenBank/DDBJ whole genome shotgun (WGS) entry which is preliminary data.</text>
</comment>
<feature type="chain" id="PRO_5046642449" evidence="5">
    <location>
        <begin position="31"/>
        <end position="1138"/>
    </location>
</feature>
<feature type="active site" description="Proton donor" evidence="3">
    <location>
        <position position="299"/>
    </location>
</feature>
<evidence type="ECO:0000259" key="6">
    <source>
        <dbReference type="PROSITE" id="PS50022"/>
    </source>
</evidence>
<dbReference type="InterPro" id="IPR000421">
    <property type="entry name" value="FA58C"/>
</dbReference>
<feature type="domain" description="GH84" evidence="7">
    <location>
        <begin position="184"/>
        <end position="464"/>
    </location>
</feature>
<gene>
    <name evidence="8" type="ORF">EV644_101464</name>
</gene>
<dbReference type="InterPro" id="IPR008979">
    <property type="entry name" value="Galactose-bd-like_sf"/>
</dbReference>
<dbReference type="SUPFAM" id="SSF49785">
    <property type="entry name" value="Galactose-binding domain-like"/>
    <property type="match status" value="2"/>
</dbReference>
<dbReference type="PANTHER" id="PTHR13170:SF16">
    <property type="entry name" value="PROTEIN O-GLCNACASE"/>
    <property type="match status" value="1"/>
</dbReference>
<dbReference type="InterPro" id="IPR015882">
    <property type="entry name" value="HEX_bac_N"/>
</dbReference>
<dbReference type="PANTHER" id="PTHR13170">
    <property type="entry name" value="O-GLCNACASE"/>
    <property type="match status" value="1"/>
</dbReference>
<sequence>MRFRPHPLLSTVGAIALAAPLALVPPGAAAAQTSPSEAALVSPEPQQLTQRHDGFPITPVVGLVRGKDSDADSERVLRQVLQRAGVMTVRTTDGSDPGTPTTFWLGQGDAALAQLHVNGTAGLAAEGYVLAAGLDKEGRGHVVLDGVDTDGTFYAAQSLAQLVQARPGTDWMPGVAIRDWPTMRYRGSIEGFYGTPWSHSDRLDHLDYLGSHRMNTYEYAPKDDPYHRETWREPYPADKLAQLGELVTRARQNKVDFTFALSPGLDICYTSEADFQALVAKFEALYALGGRSFNVPLDDIDYNTWHCDADRTKYGTGGGAAGRAQSDLLNRVQREWVETKPDVAPLQMVPTEYYNVTETPYKKALRELLDPDVVVHWTGIGVVPQTITAAQAAQAKAVFGHDILIWDNYPVNDYAAGRLLLADYSGREPGIADHVAGVISNPMNQAAVSKVALYSFGELGWNPATYDEQASWLRALDERAGGDEATARALRVFADLNTYDGTLHSESAPEFGAAVDAFWKTWRAGDRSGAVKMLRPQVNAVAAAPAVIRSGVVDPAFSDEAESWLKATELWGQAMQRALVLLSALDAGNGATAWTERQQLTTLINQAKAIRDSRAPHNGTYPRIGERVVDELLAEVGRVHDRWLGVVPGRTATTSLGTYQDNVPARMVDGDPNTFFWSNGSPGPGAEVRVDLGESTQISDIALLMGKSNSPNDYIHSGALEYSVDGTQWTELARGTTAEVRATAPAGTKARYVRYRALATNDFWLVVREFAVQTVGSDKTTLTVTGSPTPATDSSYQRAADGNVETAYIASGAPAQGDALVATLSAPRKLASLTVLQRAGGVGQAQVEVQVGGEWRSVGSVGAAYAEFDTQDQLAEAVRLSWKDGSPAPQVAELVPRWADTPLVTLSVDPAEADVVRGQASTITVNLSPAGAGDLTGTLAIAPPAGWTVTPSSSSVTVTRGFTRSVAVNVTPPADAALSTVVLPVAFSAGGDTFTTSAALSVRPKTSTTNAALERPVTASGVEPGTSYTPEFAVDGAPATRWASGYDDASWLQVDLGTATALGKVVLRWETAYGKAYQVQVSDDGNTWTTAAEVSDSDGGVDTVWLDATGRYLRLQGVKRATTYGYSLYELEAYPTTQ</sequence>
<dbReference type="InterPro" id="IPR017853">
    <property type="entry name" value="GH"/>
</dbReference>
<dbReference type="RefSeq" id="WP_132187196.1">
    <property type="nucleotide sequence ID" value="NZ_SLWM01000001.1"/>
</dbReference>
<evidence type="ECO:0000256" key="2">
    <source>
        <dbReference type="ARBA" id="ARBA00023295"/>
    </source>
</evidence>
<evidence type="ECO:0000313" key="8">
    <source>
        <dbReference type="EMBL" id="TCO31821.1"/>
    </source>
</evidence>
<evidence type="ECO:0000256" key="1">
    <source>
        <dbReference type="ARBA" id="ARBA00022801"/>
    </source>
</evidence>